<organism evidence="2 3">
    <name type="scientific">Gymnopus androsaceus JB14</name>
    <dbReference type="NCBI Taxonomy" id="1447944"/>
    <lineage>
        <taxon>Eukaryota</taxon>
        <taxon>Fungi</taxon>
        <taxon>Dikarya</taxon>
        <taxon>Basidiomycota</taxon>
        <taxon>Agaricomycotina</taxon>
        <taxon>Agaricomycetes</taxon>
        <taxon>Agaricomycetidae</taxon>
        <taxon>Agaricales</taxon>
        <taxon>Marasmiineae</taxon>
        <taxon>Omphalotaceae</taxon>
        <taxon>Gymnopus</taxon>
    </lineage>
</organism>
<proteinExistence type="predicted"/>
<feature type="region of interest" description="Disordered" evidence="1">
    <location>
        <begin position="309"/>
        <end position="340"/>
    </location>
</feature>
<feature type="region of interest" description="Disordered" evidence="1">
    <location>
        <begin position="258"/>
        <end position="278"/>
    </location>
</feature>
<reference evidence="2" key="1">
    <citation type="journal article" date="2019" name="Environ. Microbiol.">
        <title>Fungal ecological strategies reflected in gene transcription - a case study of two litter decomposers.</title>
        <authorList>
            <person name="Barbi F."/>
            <person name="Kohler A."/>
            <person name="Barry K."/>
            <person name="Baskaran P."/>
            <person name="Daum C."/>
            <person name="Fauchery L."/>
            <person name="Ihrmark K."/>
            <person name="Kuo A."/>
            <person name="LaButti K."/>
            <person name="Lipzen A."/>
            <person name="Morin E."/>
            <person name="Grigoriev I.V."/>
            <person name="Henrissat B."/>
            <person name="Lindahl B."/>
            <person name="Martin F."/>
        </authorList>
    </citation>
    <scope>NUCLEOTIDE SEQUENCE</scope>
    <source>
        <strain evidence="2">JB14</strain>
    </source>
</reference>
<protein>
    <submittedName>
        <fullName evidence="2">Uncharacterized protein</fullName>
    </submittedName>
</protein>
<dbReference type="AlphaFoldDB" id="A0A6A4HG89"/>
<feature type="region of interest" description="Disordered" evidence="1">
    <location>
        <begin position="207"/>
        <end position="232"/>
    </location>
</feature>
<dbReference type="Proteomes" id="UP000799118">
    <property type="component" value="Unassembled WGS sequence"/>
</dbReference>
<gene>
    <name evidence="2" type="ORF">BT96DRAFT_941416</name>
</gene>
<evidence type="ECO:0000313" key="3">
    <source>
        <dbReference type="Proteomes" id="UP000799118"/>
    </source>
</evidence>
<name>A0A6A4HG89_9AGAR</name>
<dbReference type="OrthoDB" id="3061387at2759"/>
<evidence type="ECO:0000313" key="2">
    <source>
        <dbReference type="EMBL" id="KAE9396741.1"/>
    </source>
</evidence>
<sequence>MIISTDLLGFEDEAALTTSSASKSPTSLSSSSSNPSSSSSSSSTLRCASSPRTQVQSLEECIAGLGRNWCSNSSHILLSPSANVGCISWVVGDHEASANNSEIPREINPFMVPAEQLPAPAPMSEYQSSSLVLPRQSFSIYGNVPSDRDDLAETTQDQSQVDPVISTLPSGHIVMSPGTSRDYLPATLLSAAFPSSGNLDGRAHFLSGTSTSTSTDATPPVPSLASAPDTKAGLRHMRQEELKRQMRVINEEIENLGNEAAEHAEGRDTTSSVSLVSRRSTRRSIGVDGNLDVAQMKEQIRAMSEQITFLQSQQRSSWAQGLSDEPSPGYHNHADVNVQR</sequence>
<feature type="region of interest" description="Disordered" evidence="1">
    <location>
        <begin position="15"/>
        <end position="48"/>
    </location>
</feature>
<feature type="compositionally biased region" description="Low complexity" evidence="1">
    <location>
        <begin position="269"/>
        <end position="278"/>
    </location>
</feature>
<evidence type="ECO:0000256" key="1">
    <source>
        <dbReference type="SAM" id="MobiDB-lite"/>
    </source>
</evidence>
<feature type="compositionally biased region" description="Low complexity" evidence="1">
    <location>
        <begin position="207"/>
        <end position="218"/>
    </location>
</feature>
<keyword evidence="3" id="KW-1185">Reference proteome</keyword>
<feature type="compositionally biased region" description="Polar residues" evidence="1">
    <location>
        <begin position="309"/>
        <end position="320"/>
    </location>
</feature>
<dbReference type="EMBL" id="ML769508">
    <property type="protein sequence ID" value="KAE9396741.1"/>
    <property type="molecule type" value="Genomic_DNA"/>
</dbReference>
<accession>A0A6A4HG89</accession>